<dbReference type="EMBL" id="JBBMFT010000001">
    <property type="protein sequence ID" value="MEQ2454928.1"/>
    <property type="molecule type" value="Genomic_DNA"/>
</dbReference>
<dbReference type="CDD" id="cd00093">
    <property type="entry name" value="HTH_XRE"/>
    <property type="match status" value="1"/>
</dbReference>
<dbReference type="Proteomes" id="UP001440599">
    <property type="component" value="Unassembled WGS sequence"/>
</dbReference>
<dbReference type="Pfam" id="PF01381">
    <property type="entry name" value="HTH_3"/>
    <property type="match status" value="1"/>
</dbReference>
<keyword evidence="3" id="KW-1185">Reference proteome</keyword>
<feature type="domain" description="HTH cro/C1-type" evidence="1">
    <location>
        <begin position="10"/>
        <end position="63"/>
    </location>
</feature>
<comment type="caution">
    <text evidence="2">The sequence shown here is derived from an EMBL/GenBank/DDBJ whole genome shotgun (WGS) entry which is preliminary data.</text>
</comment>
<dbReference type="PROSITE" id="PS50943">
    <property type="entry name" value="HTH_CROC1"/>
    <property type="match status" value="1"/>
</dbReference>
<sequence>MDIQIFVQNVKILCASRGISPTAACKESGVGTSFIPDIKRGRIPSIDKFEKLALYLGVTISELLGEKKLDLAVVSYDVPPKDTIEEVFEIIDLMKPHVLSDFREFVKTSQPPISSTSTGPYSFVLQAKLQSYMYAPLSSTTEAVPSPDSNVLLPKENELIDLYRKLSSAQQDTILEVARAFVVKGDHS</sequence>
<dbReference type="RefSeq" id="WP_349138603.1">
    <property type="nucleotide sequence ID" value="NZ_JBBMFT010000001.1"/>
</dbReference>
<dbReference type="Gene3D" id="1.10.260.40">
    <property type="entry name" value="lambda repressor-like DNA-binding domains"/>
    <property type="match status" value="1"/>
</dbReference>
<dbReference type="SUPFAM" id="SSF47413">
    <property type="entry name" value="lambda repressor-like DNA-binding domains"/>
    <property type="match status" value="1"/>
</dbReference>
<dbReference type="SMART" id="SM00530">
    <property type="entry name" value="HTH_XRE"/>
    <property type="match status" value="1"/>
</dbReference>
<dbReference type="InterPro" id="IPR001387">
    <property type="entry name" value="Cro/C1-type_HTH"/>
</dbReference>
<evidence type="ECO:0000259" key="1">
    <source>
        <dbReference type="PROSITE" id="PS50943"/>
    </source>
</evidence>
<protein>
    <submittedName>
        <fullName evidence="2">Helix-turn-helix transcriptional regulator</fullName>
    </submittedName>
</protein>
<name>A0ABV1ENS8_9FIRM</name>
<gene>
    <name evidence="2" type="ORF">WMO45_00180</name>
</gene>
<accession>A0ABV1ENS8</accession>
<evidence type="ECO:0000313" key="3">
    <source>
        <dbReference type="Proteomes" id="UP001440599"/>
    </source>
</evidence>
<reference evidence="2 3" key="1">
    <citation type="submission" date="2024-03" db="EMBL/GenBank/DDBJ databases">
        <title>Human intestinal bacterial collection.</title>
        <authorList>
            <person name="Pauvert C."/>
            <person name="Hitch T.C.A."/>
            <person name="Clavel T."/>
        </authorList>
    </citation>
    <scope>NUCLEOTIDE SEQUENCE [LARGE SCALE GENOMIC DNA]</scope>
    <source>
        <strain evidence="2 3">CLA-AP-H34</strain>
    </source>
</reference>
<evidence type="ECO:0000313" key="2">
    <source>
        <dbReference type="EMBL" id="MEQ2454928.1"/>
    </source>
</evidence>
<dbReference type="InterPro" id="IPR010982">
    <property type="entry name" value="Lambda_DNA-bd_dom_sf"/>
</dbReference>
<proteinExistence type="predicted"/>
<organism evidence="2 3">
    <name type="scientific">Flavonifractor hominis</name>
    <dbReference type="NCBI Taxonomy" id="3133178"/>
    <lineage>
        <taxon>Bacteria</taxon>
        <taxon>Bacillati</taxon>
        <taxon>Bacillota</taxon>
        <taxon>Clostridia</taxon>
        <taxon>Eubacteriales</taxon>
        <taxon>Oscillospiraceae</taxon>
        <taxon>Flavonifractor</taxon>
    </lineage>
</organism>